<keyword evidence="4" id="KW-0963">Cytoplasm</keyword>
<organism evidence="7 8">
    <name type="scientific">Cuscuta europaea</name>
    <name type="common">European dodder</name>
    <dbReference type="NCBI Taxonomy" id="41803"/>
    <lineage>
        <taxon>Eukaryota</taxon>
        <taxon>Viridiplantae</taxon>
        <taxon>Streptophyta</taxon>
        <taxon>Embryophyta</taxon>
        <taxon>Tracheophyta</taxon>
        <taxon>Spermatophyta</taxon>
        <taxon>Magnoliopsida</taxon>
        <taxon>eudicotyledons</taxon>
        <taxon>Gunneridae</taxon>
        <taxon>Pentapetalae</taxon>
        <taxon>asterids</taxon>
        <taxon>lamiids</taxon>
        <taxon>Solanales</taxon>
        <taxon>Convolvulaceae</taxon>
        <taxon>Cuscuteae</taxon>
        <taxon>Cuscuta</taxon>
        <taxon>Cuscuta subgen. Cuscuta</taxon>
    </lineage>
</organism>
<keyword evidence="4" id="KW-0206">Cytoskeleton</keyword>
<dbReference type="PANTHER" id="PTHR19321:SF4">
    <property type="entry name" value="65-KDA MICROTUBULE-ASSOCIATED PROTEIN 5"/>
    <property type="match status" value="1"/>
</dbReference>
<evidence type="ECO:0000256" key="5">
    <source>
        <dbReference type="SAM" id="Coils"/>
    </source>
</evidence>
<dbReference type="PANTHER" id="PTHR19321">
    <property type="entry name" value="PROTEIN REGULATOR OF CYTOKINESIS 1 PRC1-RELATED"/>
    <property type="match status" value="1"/>
</dbReference>
<dbReference type="OrthoDB" id="642895at2759"/>
<proteinExistence type="inferred from homology"/>
<dbReference type="Pfam" id="PF03999">
    <property type="entry name" value="MAP65_ASE1"/>
    <property type="match status" value="1"/>
</dbReference>
<evidence type="ECO:0000256" key="1">
    <source>
        <dbReference type="ARBA" id="ARBA00004245"/>
    </source>
</evidence>
<feature type="compositionally biased region" description="Polar residues" evidence="6">
    <location>
        <begin position="520"/>
        <end position="529"/>
    </location>
</feature>
<dbReference type="EMBL" id="CAMAPE010000075">
    <property type="protein sequence ID" value="CAH9118360.1"/>
    <property type="molecule type" value="Genomic_DNA"/>
</dbReference>
<dbReference type="GO" id="GO:0005737">
    <property type="term" value="C:cytoplasm"/>
    <property type="evidence" value="ECO:0007669"/>
    <property type="project" value="TreeGrafter"/>
</dbReference>
<dbReference type="GO" id="GO:0000226">
    <property type="term" value="P:microtubule cytoskeleton organization"/>
    <property type="evidence" value="ECO:0007669"/>
    <property type="project" value="InterPro"/>
</dbReference>
<gene>
    <name evidence="7" type="ORF">CEURO_LOCUS21914</name>
</gene>
<dbReference type="GO" id="GO:0008017">
    <property type="term" value="F:microtubule binding"/>
    <property type="evidence" value="ECO:0007669"/>
    <property type="project" value="InterPro"/>
</dbReference>
<accession>A0A9P0ZZU0</accession>
<keyword evidence="5" id="KW-0175">Coiled coil</keyword>
<protein>
    <recommendedName>
        <fullName evidence="9">65-kDa microtubule-associated protein 5</fullName>
    </recommendedName>
</protein>
<dbReference type="GO" id="GO:0005874">
    <property type="term" value="C:microtubule"/>
    <property type="evidence" value="ECO:0007669"/>
    <property type="project" value="UniProtKB-KW"/>
</dbReference>
<evidence type="ECO:0000256" key="6">
    <source>
        <dbReference type="SAM" id="MobiDB-lite"/>
    </source>
</evidence>
<dbReference type="InterPro" id="IPR007145">
    <property type="entry name" value="MAP65_Ase1_PRC1"/>
</dbReference>
<feature type="region of interest" description="Disordered" evidence="6">
    <location>
        <begin position="511"/>
        <end position="541"/>
    </location>
</feature>
<name>A0A9P0ZZU0_CUSEU</name>
<keyword evidence="8" id="KW-1185">Reference proteome</keyword>
<feature type="region of interest" description="Disordered" evidence="6">
    <location>
        <begin position="1"/>
        <end position="26"/>
    </location>
</feature>
<feature type="coiled-coil region" evidence="5">
    <location>
        <begin position="156"/>
        <end position="193"/>
    </location>
</feature>
<evidence type="ECO:0008006" key="9">
    <source>
        <dbReference type="Google" id="ProtNLM"/>
    </source>
</evidence>
<dbReference type="AlphaFoldDB" id="A0A9P0ZZU0"/>
<sequence>MLSTSTEKAATPKPSSHLSPHTPPATTTCATLLRELQEIWDEIGESENERDKMLLQLEQECLDIYRIKVEKTRKYKADLHQSLADSEAEIATIASALGQRVPLYENKGNIKEKISNIHPVLENLRSKKQERMKEFLDTEMHIAQISAEIAGNDQALSAAKIQVNELNLTIKKLQELKLRLQDLQSEKRLRLQQVNGYTSAIHDISVVMSLEFETILSDIHPSLLGGLNAQPKSISNETLARLTSQVTSLRQMKQQRLKKLQDLGSTLLELWNLMDTPIEEQQKFNHVICLISSSADEVLNQGSLAIEVIELAEVEVERLTALKSSKLKELIFKRQNELEEIYRSVHLDVDSGTANQILTKLMESSDLTDLLSSMDRQIAKAKEQALSRRDILDKLEKWKHASQEEIWLDEYEKDENRYSAGRGAHINLKRAEKARALVNKIPSLVENLIGKIKAWEVENEMPFLYDKAPLLRTLEEYTILRQEKQEEKRKNREQKRLQEQFVAEHEALYGSKSTGKKPLGQSTSANMCTPSRRGPLSARHVVPSAVKERRDCVKAAAVIPVNYVALSKDDHMSREN</sequence>
<feature type="coiled-coil region" evidence="5">
    <location>
        <begin position="470"/>
        <end position="500"/>
    </location>
</feature>
<evidence type="ECO:0000256" key="2">
    <source>
        <dbReference type="ARBA" id="ARBA00006187"/>
    </source>
</evidence>
<evidence type="ECO:0000256" key="3">
    <source>
        <dbReference type="ARBA" id="ARBA00022701"/>
    </source>
</evidence>
<reference evidence="7" key="1">
    <citation type="submission" date="2022-07" db="EMBL/GenBank/DDBJ databases">
        <authorList>
            <person name="Macas J."/>
            <person name="Novak P."/>
            <person name="Neumann P."/>
        </authorList>
    </citation>
    <scope>NUCLEOTIDE SEQUENCE</scope>
</reference>
<evidence type="ECO:0000313" key="8">
    <source>
        <dbReference type="Proteomes" id="UP001152484"/>
    </source>
</evidence>
<keyword evidence="3" id="KW-0493">Microtubule</keyword>
<dbReference type="Proteomes" id="UP001152484">
    <property type="component" value="Unassembled WGS sequence"/>
</dbReference>
<comment type="caution">
    <text evidence="7">The sequence shown here is derived from an EMBL/GenBank/DDBJ whole genome shotgun (WGS) entry which is preliminary data.</text>
</comment>
<comment type="similarity">
    <text evidence="2">Belongs to the MAP65/ASE1 family.</text>
</comment>
<feature type="compositionally biased region" description="Polar residues" evidence="6">
    <location>
        <begin position="1"/>
        <end position="19"/>
    </location>
</feature>
<comment type="subcellular location">
    <subcellularLocation>
        <location evidence="1">Cytoplasm</location>
        <location evidence="1">Cytoskeleton</location>
    </subcellularLocation>
</comment>
<dbReference type="GO" id="GO:0005819">
    <property type="term" value="C:spindle"/>
    <property type="evidence" value="ECO:0007669"/>
    <property type="project" value="TreeGrafter"/>
</dbReference>
<dbReference type="Gene3D" id="1.20.58.1520">
    <property type="match status" value="1"/>
</dbReference>
<evidence type="ECO:0000313" key="7">
    <source>
        <dbReference type="EMBL" id="CAH9118360.1"/>
    </source>
</evidence>
<evidence type="ECO:0000256" key="4">
    <source>
        <dbReference type="ARBA" id="ARBA00023212"/>
    </source>
</evidence>